<evidence type="ECO:0000313" key="2">
    <source>
        <dbReference type="EMBL" id="GAU41561.1"/>
    </source>
</evidence>
<dbReference type="GO" id="GO:0005682">
    <property type="term" value="C:U5 snRNP"/>
    <property type="evidence" value="ECO:0007669"/>
    <property type="project" value="InterPro"/>
</dbReference>
<evidence type="ECO:0000313" key="3">
    <source>
        <dbReference type="Proteomes" id="UP000242715"/>
    </source>
</evidence>
<evidence type="ECO:0008006" key="4">
    <source>
        <dbReference type="Google" id="ProtNLM"/>
    </source>
</evidence>
<proteinExistence type="predicted"/>
<keyword evidence="3" id="KW-1185">Reference proteome</keyword>
<feature type="region of interest" description="Disordered" evidence="1">
    <location>
        <begin position="1"/>
        <end position="31"/>
    </location>
</feature>
<dbReference type="PANTHER" id="PTHR13138">
    <property type="entry name" value="PROTEIN LIN1"/>
    <property type="match status" value="1"/>
</dbReference>
<dbReference type="PANTHER" id="PTHR13138:SF3">
    <property type="entry name" value="CD2 ANTIGEN CYTOPLASMIC TAIL-BINDING PROTEIN 2"/>
    <property type="match status" value="1"/>
</dbReference>
<dbReference type="OrthoDB" id="331341at2759"/>
<accession>A0A2Z6NCN4</accession>
<evidence type="ECO:0000256" key="1">
    <source>
        <dbReference type="SAM" id="MobiDB-lite"/>
    </source>
</evidence>
<dbReference type="InterPro" id="IPR039905">
    <property type="entry name" value="CD2BP2/Lin1"/>
</dbReference>
<organism evidence="2 3">
    <name type="scientific">Trifolium subterraneum</name>
    <name type="common">Subterranean clover</name>
    <dbReference type="NCBI Taxonomy" id="3900"/>
    <lineage>
        <taxon>Eukaryota</taxon>
        <taxon>Viridiplantae</taxon>
        <taxon>Streptophyta</taxon>
        <taxon>Embryophyta</taxon>
        <taxon>Tracheophyta</taxon>
        <taxon>Spermatophyta</taxon>
        <taxon>Magnoliopsida</taxon>
        <taxon>eudicotyledons</taxon>
        <taxon>Gunneridae</taxon>
        <taxon>Pentapetalae</taxon>
        <taxon>rosids</taxon>
        <taxon>fabids</taxon>
        <taxon>Fabales</taxon>
        <taxon>Fabaceae</taxon>
        <taxon>Papilionoideae</taxon>
        <taxon>50 kb inversion clade</taxon>
        <taxon>NPAAA clade</taxon>
        <taxon>Hologalegina</taxon>
        <taxon>IRL clade</taxon>
        <taxon>Trifolieae</taxon>
        <taxon>Trifolium</taxon>
    </lineage>
</organism>
<protein>
    <recommendedName>
        <fullName evidence="4">CD2 antigen cytoplasmic tail-binding protein 2</fullName>
    </recommendedName>
</protein>
<name>A0A2Z6NCN4_TRISU</name>
<gene>
    <name evidence="2" type="ORF">TSUD_271700</name>
</gene>
<feature type="compositionally biased region" description="Low complexity" evidence="1">
    <location>
        <begin position="1"/>
        <end position="14"/>
    </location>
</feature>
<dbReference type="Proteomes" id="UP000242715">
    <property type="component" value="Unassembled WGS sequence"/>
</dbReference>
<reference evidence="3" key="1">
    <citation type="journal article" date="2017" name="Front. Plant Sci.">
        <title>Climate Clever Clovers: New Paradigm to Reduce the Environmental Footprint of Ruminants by Breeding Low Methanogenic Forages Utilizing Haplotype Variation.</title>
        <authorList>
            <person name="Kaur P."/>
            <person name="Appels R."/>
            <person name="Bayer P.E."/>
            <person name="Keeble-Gagnere G."/>
            <person name="Wang J."/>
            <person name="Hirakawa H."/>
            <person name="Shirasawa K."/>
            <person name="Vercoe P."/>
            <person name="Stefanova K."/>
            <person name="Durmic Z."/>
            <person name="Nichols P."/>
            <person name="Revell C."/>
            <person name="Isobe S.N."/>
            <person name="Edwards D."/>
            <person name="Erskine W."/>
        </authorList>
    </citation>
    <scope>NUCLEOTIDE SEQUENCE [LARGE SCALE GENOMIC DNA]</scope>
    <source>
        <strain evidence="3">cv. Daliak</strain>
    </source>
</reference>
<dbReference type="EMBL" id="DF973870">
    <property type="protein sequence ID" value="GAU41561.1"/>
    <property type="molecule type" value="Genomic_DNA"/>
</dbReference>
<dbReference type="AlphaFoldDB" id="A0A2Z6NCN4"/>
<sequence length="266" mass="30411">MSGGSSSRTTGKRSLQGDDHNSTKYPPAKRVRFPKSKKGKLIIEKLIVEKNVNDLSNPVVAAKERMKCRNQLIAELLSEENDEVISNNISAAEVKYEENESFVEDGIYIEPFNLDQEREEGYFDASGHFVEYVKDIEIKDAWLDNVEIDPRFARLSSAATKVEEEIQELSSKDARIMKRRIANVLEPEETILQCLRRLKGSRDKKAKMSGETKVVFDQLTEDAMKLLENGEYDVYHEKKHVFECQAKGYEVPVRESEGYEVPVTII</sequence>